<organism evidence="6 7">
    <name type="scientific">Candidatus Nitrosotalea okcheonensis</name>
    <dbReference type="NCBI Taxonomy" id="1903276"/>
    <lineage>
        <taxon>Archaea</taxon>
        <taxon>Nitrososphaerota</taxon>
        <taxon>Nitrososphaeria</taxon>
        <taxon>Nitrosotaleales</taxon>
        <taxon>Nitrosotaleaceae</taxon>
        <taxon>Nitrosotalea</taxon>
    </lineage>
</organism>
<dbReference type="InterPro" id="IPR002052">
    <property type="entry name" value="DNA_methylase_N6_adenine_CS"/>
</dbReference>
<dbReference type="PRINTS" id="PR00508">
    <property type="entry name" value="S21N4MTFRASE"/>
</dbReference>
<dbReference type="RefSeq" id="WP_157928337.1">
    <property type="nucleotide sequence ID" value="NZ_LT841358.1"/>
</dbReference>
<dbReference type="PROSITE" id="PS00092">
    <property type="entry name" value="N6_MTASE"/>
    <property type="match status" value="1"/>
</dbReference>
<reference evidence="7" key="1">
    <citation type="submission" date="2017-03" db="EMBL/GenBank/DDBJ databases">
        <authorList>
            <person name="Herbold C."/>
        </authorList>
    </citation>
    <scope>NUCLEOTIDE SEQUENCE [LARGE SCALE GENOMIC DNA]</scope>
</reference>
<keyword evidence="3" id="KW-0808">Transferase</keyword>
<evidence type="ECO:0000256" key="1">
    <source>
        <dbReference type="ARBA" id="ARBA00006594"/>
    </source>
</evidence>
<evidence type="ECO:0000256" key="2">
    <source>
        <dbReference type="ARBA" id="ARBA00022603"/>
    </source>
</evidence>
<protein>
    <recommendedName>
        <fullName evidence="4">Type II methyltransferase</fullName>
        <ecNumber evidence="4">2.1.1.113</ecNumber>
    </recommendedName>
    <alternativeName>
        <fullName evidence="4">N-4 cytosine-specific methyltransferase</fullName>
    </alternativeName>
</protein>
<dbReference type="InterPro" id="IPR001091">
    <property type="entry name" value="RM_Methyltransferase"/>
</dbReference>
<comment type="catalytic activity">
    <reaction evidence="4">
        <text>a 2'-deoxycytidine in DNA + S-adenosyl-L-methionine = an N(4)-methyl-2'-deoxycytidine in DNA + S-adenosyl-L-homocysteine + H(+)</text>
        <dbReference type="Rhea" id="RHEA:16857"/>
        <dbReference type="Rhea" id="RHEA-COMP:11369"/>
        <dbReference type="Rhea" id="RHEA-COMP:13674"/>
        <dbReference type="ChEBI" id="CHEBI:15378"/>
        <dbReference type="ChEBI" id="CHEBI:57856"/>
        <dbReference type="ChEBI" id="CHEBI:59789"/>
        <dbReference type="ChEBI" id="CHEBI:85452"/>
        <dbReference type="ChEBI" id="CHEBI:137933"/>
        <dbReference type="EC" id="2.1.1.113"/>
    </reaction>
</comment>
<evidence type="ECO:0000259" key="5">
    <source>
        <dbReference type="Pfam" id="PF01555"/>
    </source>
</evidence>
<evidence type="ECO:0000256" key="4">
    <source>
        <dbReference type="RuleBase" id="RU362026"/>
    </source>
</evidence>
<evidence type="ECO:0000313" key="7">
    <source>
        <dbReference type="Proteomes" id="UP000230607"/>
    </source>
</evidence>
<keyword evidence="4" id="KW-0949">S-adenosyl-L-methionine</keyword>
<evidence type="ECO:0000256" key="3">
    <source>
        <dbReference type="ARBA" id="ARBA00022679"/>
    </source>
</evidence>
<dbReference type="Pfam" id="PF01555">
    <property type="entry name" value="N6_N4_Mtase"/>
    <property type="match status" value="1"/>
</dbReference>
<dbReference type="GO" id="GO:0003677">
    <property type="term" value="F:DNA binding"/>
    <property type="evidence" value="ECO:0007669"/>
    <property type="project" value="InterPro"/>
</dbReference>
<accession>A0A2H1FIJ4</accession>
<keyword evidence="2 4" id="KW-0489">Methyltransferase</keyword>
<name>A0A2H1FIJ4_9ARCH</name>
<dbReference type="PANTHER" id="PTHR13370:SF3">
    <property type="entry name" value="TRNA (GUANINE(10)-N2)-METHYLTRANSFERASE HOMOLOG"/>
    <property type="match status" value="1"/>
</dbReference>
<dbReference type="GO" id="GO:0032259">
    <property type="term" value="P:methylation"/>
    <property type="evidence" value="ECO:0007669"/>
    <property type="project" value="UniProtKB-KW"/>
</dbReference>
<dbReference type="OrthoDB" id="38200at2157"/>
<dbReference type="EC" id="2.1.1.113" evidence="4"/>
<dbReference type="GO" id="GO:0009307">
    <property type="term" value="P:DNA restriction-modification system"/>
    <property type="evidence" value="ECO:0007669"/>
    <property type="project" value="UniProtKB-KW"/>
</dbReference>
<dbReference type="PANTHER" id="PTHR13370">
    <property type="entry name" value="RNA METHYLASE-RELATED"/>
    <property type="match status" value="1"/>
</dbReference>
<evidence type="ECO:0000313" key="6">
    <source>
        <dbReference type="EMBL" id="SMH72598.1"/>
    </source>
</evidence>
<keyword evidence="7" id="KW-1185">Reference proteome</keyword>
<dbReference type="Proteomes" id="UP000230607">
    <property type="component" value="Chromosome 1"/>
</dbReference>
<dbReference type="EMBL" id="LT841358">
    <property type="protein sequence ID" value="SMH72598.1"/>
    <property type="molecule type" value="Genomic_DNA"/>
</dbReference>
<dbReference type="GO" id="GO:0008170">
    <property type="term" value="F:N-methyltransferase activity"/>
    <property type="evidence" value="ECO:0007669"/>
    <property type="project" value="InterPro"/>
</dbReference>
<dbReference type="SUPFAM" id="SSF53335">
    <property type="entry name" value="S-adenosyl-L-methionine-dependent methyltransferases"/>
    <property type="match status" value="1"/>
</dbReference>
<keyword evidence="4" id="KW-0680">Restriction system</keyword>
<gene>
    <name evidence="6" type="ORF">NCS_30438</name>
</gene>
<dbReference type="GO" id="GO:0005737">
    <property type="term" value="C:cytoplasm"/>
    <property type="evidence" value="ECO:0007669"/>
    <property type="project" value="TreeGrafter"/>
</dbReference>
<dbReference type="Gene3D" id="3.40.50.150">
    <property type="entry name" value="Vaccinia Virus protein VP39"/>
    <property type="match status" value="1"/>
</dbReference>
<dbReference type="REBASE" id="226068">
    <property type="entry name" value="M.NspNCS1ORF30438P"/>
</dbReference>
<dbReference type="InterPro" id="IPR002941">
    <property type="entry name" value="DNA_methylase_N4/N6"/>
</dbReference>
<proteinExistence type="inferred from homology"/>
<dbReference type="AlphaFoldDB" id="A0A2H1FIJ4"/>
<dbReference type="GO" id="GO:0015667">
    <property type="term" value="F:site-specific DNA-methyltransferase (cytosine-N4-specific) activity"/>
    <property type="evidence" value="ECO:0007669"/>
    <property type="project" value="UniProtKB-EC"/>
</dbReference>
<feature type="domain" description="DNA methylase N-4/N-6" evidence="5">
    <location>
        <begin position="23"/>
        <end position="319"/>
    </location>
</feature>
<dbReference type="CDD" id="cd02440">
    <property type="entry name" value="AdoMet_MTases"/>
    <property type="match status" value="1"/>
</dbReference>
<comment type="similarity">
    <text evidence="1 4">Belongs to the N(4)/N(6)-methyltransferase family.</text>
</comment>
<dbReference type="InterPro" id="IPR029063">
    <property type="entry name" value="SAM-dependent_MTases_sf"/>
</dbReference>
<sequence length="335" mass="38936">MNSNQIICEDSTVALRKLHSASIDLIYLDPPFFSKRSHQKTTVQGEIRSFDDSWEGGIGQYLDFMQKIISECHRVLKKNGTIYVHCDWHISHYLKVNLDSIFGYSNFRNEIIWKRHNSHNDTKQGARIFGRIHDSILYYSKGDNPTWNPIYQKYSEEYVRKAYRHLEEETGRNYAHGDLGGPGGAAKGDPYYTFLGITRHWRFSKKRMDELYRMGKIVQTKPGNMPLLKRYLDDMKGIQLQDIWDDIKPVRSSKAESTMYPTQKPIKLLERLIHISSNEKDVVLDPFCGSGTTLEAADNLGRKWIGIDVSKTACEITKKRMEKRKETEKIMTVKT</sequence>